<keyword evidence="12" id="KW-1185">Reference proteome</keyword>
<proteinExistence type="predicted"/>
<dbReference type="SMART" id="SM01331">
    <property type="entry name" value="DUF3635"/>
    <property type="match status" value="1"/>
</dbReference>
<sequence>MDKSSGDEIWEDSFDKLLDPRPQQSNLNIIKKNVRLSYNIDTSVENSSHSIKGCSPKSCNRSVSISTPNYNHLGKDLFNCGLSPINRLQLDGFEDTTEKCNADKDAEPNTKKRGLIVPSKNQIDTFSKFSNQTNKVACASNQSNKIVGVVLKPGKWRKSLNIFRQTQISVLNESKKLESRNSVCQDRKSIFLNGLNKQNVISQQDFYKYCNQGKPLKFNAAYSQYKMLKTHKIGEGAYGEVFRYTPNRKGCKNDLVLKIIPIEGSIEVNGEKQKNFSQIWPEIIITKKLSSIQGFANIEKVSTVKGKYPQHFVKLWKRYDDEKGSENDHPGLFGENQLFVVLELHFAGSDMSNVIFLNSEQSFYALQQIILTLAVGEEDYQFEHRDLHWGNILIKSTTKKHICFKFNNTDLIVDSKGVNITIIDYTLSRITIDECCYFNDLSNDEELFQASGDYQFDIYRMMRNELNFSYYLEGLFYHSTSQKGCEGGCQNYRGISKLSAIPKAFERIITSHLQHLCSSLISPCQHGFVKRRSTTTNLLELSSIVINGFKNKMQTDVIYTDFSKAFDSVNHSLLLFKLNQLGFPCNLLTWISSYLNGRTQRVIFKNAASKLIYVTSGVPQGSHLGPLLFTLFINDLPSIITHSRVLMYADDVKLCLSHNDIASGFNLQSDIDCF</sequence>
<keyword evidence="5 13" id="KW-0418">Kinase</keyword>
<organism evidence="12 13">
    <name type="scientific">Drosophila suzukii</name>
    <name type="common">Spotted-wing drosophila fruit fly</name>
    <dbReference type="NCBI Taxonomy" id="28584"/>
    <lineage>
        <taxon>Eukaryota</taxon>
        <taxon>Metazoa</taxon>
        <taxon>Ecdysozoa</taxon>
        <taxon>Arthropoda</taxon>
        <taxon>Hexapoda</taxon>
        <taxon>Insecta</taxon>
        <taxon>Pterygota</taxon>
        <taxon>Neoptera</taxon>
        <taxon>Endopterygota</taxon>
        <taxon>Diptera</taxon>
        <taxon>Brachycera</taxon>
        <taxon>Muscomorpha</taxon>
        <taxon>Ephydroidea</taxon>
        <taxon>Drosophilidae</taxon>
        <taxon>Drosophila</taxon>
        <taxon>Sophophora</taxon>
    </lineage>
</organism>
<dbReference type="PROSITE" id="PS50878">
    <property type="entry name" value="RT_POL"/>
    <property type="match status" value="1"/>
</dbReference>
<evidence type="ECO:0000256" key="3">
    <source>
        <dbReference type="ARBA" id="ARBA00022679"/>
    </source>
</evidence>
<dbReference type="Gene3D" id="1.10.510.10">
    <property type="entry name" value="Transferase(Phosphotransferase) domain 1"/>
    <property type="match status" value="1"/>
</dbReference>
<dbReference type="InterPro" id="IPR024604">
    <property type="entry name" value="GSG2_C"/>
</dbReference>
<protein>
    <recommendedName>
        <fullName evidence="1">non-specific serine/threonine protein kinase</fullName>
        <ecNumber evidence="1">2.7.11.1</ecNumber>
    </recommendedName>
</protein>
<dbReference type="GO" id="GO:0016301">
    <property type="term" value="F:kinase activity"/>
    <property type="evidence" value="ECO:0007669"/>
    <property type="project" value="UniProtKB-KW"/>
</dbReference>
<evidence type="ECO:0000256" key="7">
    <source>
        <dbReference type="ARBA" id="ARBA00047899"/>
    </source>
</evidence>
<evidence type="ECO:0000256" key="2">
    <source>
        <dbReference type="ARBA" id="ARBA00022527"/>
    </source>
</evidence>
<accession>A0ABM4TYZ0</accession>
<feature type="domain" description="Protein kinase" evidence="10">
    <location>
        <begin position="227"/>
        <end position="545"/>
    </location>
</feature>
<gene>
    <name evidence="13" type="primary">Haspin</name>
</gene>
<keyword evidence="3" id="KW-0808">Transferase</keyword>
<keyword evidence="2" id="KW-0723">Serine/threonine-protein kinase</keyword>
<dbReference type="InterPro" id="IPR000477">
    <property type="entry name" value="RT_dom"/>
</dbReference>
<evidence type="ECO:0000256" key="9">
    <source>
        <dbReference type="PROSITE-ProRule" id="PRU10141"/>
    </source>
</evidence>
<dbReference type="PANTHER" id="PTHR24419">
    <property type="entry name" value="INTERLEUKIN-1 RECEPTOR-ASSOCIATED KINASE"/>
    <property type="match status" value="1"/>
</dbReference>
<dbReference type="Proteomes" id="UP001652628">
    <property type="component" value="Unplaced"/>
</dbReference>
<dbReference type="Pfam" id="PF12330">
    <property type="entry name" value="Haspin_kinase"/>
    <property type="match status" value="1"/>
</dbReference>
<evidence type="ECO:0000256" key="6">
    <source>
        <dbReference type="ARBA" id="ARBA00022840"/>
    </source>
</evidence>
<evidence type="ECO:0000256" key="5">
    <source>
        <dbReference type="ARBA" id="ARBA00022777"/>
    </source>
</evidence>
<feature type="domain" description="Reverse transcriptase" evidence="11">
    <location>
        <begin position="459"/>
        <end position="674"/>
    </location>
</feature>
<dbReference type="PANTHER" id="PTHR24419:SF18">
    <property type="entry name" value="SERINE_THREONINE-PROTEIN KINASE HASPIN"/>
    <property type="match status" value="1"/>
</dbReference>
<dbReference type="GeneID" id="139354878"/>
<dbReference type="CDD" id="cd01650">
    <property type="entry name" value="RT_nLTR_like"/>
    <property type="match status" value="1"/>
</dbReference>
<dbReference type="InterPro" id="IPR000719">
    <property type="entry name" value="Prot_kinase_dom"/>
</dbReference>
<evidence type="ECO:0000259" key="11">
    <source>
        <dbReference type="PROSITE" id="PS50878"/>
    </source>
</evidence>
<name>A0ABM4TYZ0_DROSZ</name>
<dbReference type="EC" id="2.7.11.1" evidence="1"/>
<reference evidence="13" key="1">
    <citation type="submission" date="2025-08" db="UniProtKB">
        <authorList>
            <consortium name="RefSeq"/>
        </authorList>
    </citation>
    <scope>IDENTIFICATION</scope>
</reference>
<evidence type="ECO:0000256" key="1">
    <source>
        <dbReference type="ARBA" id="ARBA00012513"/>
    </source>
</evidence>
<dbReference type="InterPro" id="IPR017441">
    <property type="entry name" value="Protein_kinase_ATP_BS"/>
</dbReference>
<dbReference type="PROSITE" id="PS00107">
    <property type="entry name" value="PROTEIN_KINASE_ATP"/>
    <property type="match status" value="1"/>
</dbReference>
<evidence type="ECO:0000256" key="4">
    <source>
        <dbReference type="ARBA" id="ARBA00022741"/>
    </source>
</evidence>
<dbReference type="Pfam" id="PF00078">
    <property type="entry name" value="RVT_1"/>
    <property type="match status" value="1"/>
</dbReference>
<evidence type="ECO:0000313" key="13">
    <source>
        <dbReference type="RefSeq" id="XP_070855202.1"/>
    </source>
</evidence>
<dbReference type="PROSITE" id="PS50011">
    <property type="entry name" value="PROTEIN_KINASE_DOM"/>
    <property type="match status" value="1"/>
</dbReference>
<dbReference type="InterPro" id="IPR043502">
    <property type="entry name" value="DNA/RNA_pol_sf"/>
</dbReference>
<dbReference type="SUPFAM" id="SSF56112">
    <property type="entry name" value="Protein kinase-like (PK-like)"/>
    <property type="match status" value="1"/>
</dbReference>
<keyword evidence="4 9" id="KW-0547">Nucleotide-binding</keyword>
<feature type="binding site" evidence="9">
    <location>
        <position position="258"/>
    </location>
    <ligand>
        <name>ATP</name>
        <dbReference type="ChEBI" id="CHEBI:30616"/>
    </ligand>
</feature>
<dbReference type="RefSeq" id="XP_070855202.1">
    <property type="nucleotide sequence ID" value="XM_070999101.1"/>
</dbReference>
<keyword evidence="6 9" id="KW-0067">ATP-binding</keyword>
<dbReference type="InterPro" id="IPR011009">
    <property type="entry name" value="Kinase-like_dom_sf"/>
</dbReference>
<dbReference type="Gene3D" id="3.30.200.20">
    <property type="entry name" value="Phosphorylase Kinase, domain 1"/>
    <property type="match status" value="1"/>
</dbReference>
<evidence type="ECO:0000313" key="12">
    <source>
        <dbReference type="Proteomes" id="UP001652628"/>
    </source>
</evidence>
<evidence type="ECO:0000259" key="10">
    <source>
        <dbReference type="PROSITE" id="PS50011"/>
    </source>
</evidence>
<comment type="catalytic activity">
    <reaction evidence="8">
        <text>L-seryl-[protein] + ATP = O-phospho-L-seryl-[protein] + ADP + H(+)</text>
        <dbReference type="Rhea" id="RHEA:17989"/>
        <dbReference type="Rhea" id="RHEA-COMP:9863"/>
        <dbReference type="Rhea" id="RHEA-COMP:11604"/>
        <dbReference type="ChEBI" id="CHEBI:15378"/>
        <dbReference type="ChEBI" id="CHEBI:29999"/>
        <dbReference type="ChEBI" id="CHEBI:30616"/>
        <dbReference type="ChEBI" id="CHEBI:83421"/>
        <dbReference type="ChEBI" id="CHEBI:456216"/>
        <dbReference type="EC" id="2.7.11.1"/>
    </reaction>
</comment>
<dbReference type="SUPFAM" id="SSF56672">
    <property type="entry name" value="DNA/RNA polymerases"/>
    <property type="match status" value="1"/>
</dbReference>
<comment type="catalytic activity">
    <reaction evidence="7">
        <text>L-threonyl-[protein] + ATP = O-phospho-L-threonyl-[protein] + ADP + H(+)</text>
        <dbReference type="Rhea" id="RHEA:46608"/>
        <dbReference type="Rhea" id="RHEA-COMP:11060"/>
        <dbReference type="Rhea" id="RHEA-COMP:11605"/>
        <dbReference type="ChEBI" id="CHEBI:15378"/>
        <dbReference type="ChEBI" id="CHEBI:30013"/>
        <dbReference type="ChEBI" id="CHEBI:30616"/>
        <dbReference type="ChEBI" id="CHEBI:61977"/>
        <dbReference type="ChEBI" id="CHEBI:456216"/>
        <dbReference type="EC" id="2.7.11.1"/>
    </reaction>
</comment>
<evidence type="ECO:0000256" key="8">
    <source>
        <dbReference type="ARBA" id="ARBA00048679"/>
    </source>
</evidence>